<protein>
    <recommendedName>
        <fullName evidence="2">LysR substrate-binding domain-containing protein</fullName>
    </recommendedName>
</protein>
<gene>
    <name evidence="1" type="ORF">GALL_472340</name>
</gene>
<organism evidence="1">
    <name type="scientific">mine drainage metagenome</name>
    <dbReference type="NCBI Taxonomy" id="410659"/>
    <lineage>
        <taxon>unclassified sequences</taxon>
        <taxon>metagenomes</taxon>
        <taxon>ecological metagenomes</taxon>
    </lineage>
</organism>
<comment type="caution">
    <text evidence="1">The sequence shown here is derived from an EMBL/GenBank/DDBJ whole genome shotgun (WGS) entry which is preliminary data.</text>
</comment>
<sequence>MREQLGDLARAAIYDDPRLLLDAALRGRGVALVSALLAADAVARRRLHVLDGYGSLAQPPLWIARAERGVRSALVLAVYEHLCAMGDATRVAGVA</sequence>
<name>A0A1J5PHS3_9ZZZZ</name>
<proteinExistence type="predicted"/>
<dbReference type="AlphaFoldDB" id="A0A1J5PHS3"/>
<reference evidence="1" key="1">
    <citation type="submission" date="2016-10" db="EMBL/GenBank/DDBJ databases">
        <title>Sequence of Gallionella enrichment culture.</title>
        <authorList>
            <person name="Poehlein A."/>
            <person name="Muehling M."/>
            <person name="Daniel R."/>
        </authorList>
    </citation>
    <scope>NUCLEOTIDE SEQUENCE</scope>
</reference>
<dbReference type="EMBL" id="MLJW01003859">
    <property type="protein sequence ID" value="OIQ71153.1"/>
    <property type="molecule type" value="Genomic_DNA"/>
</dbReference>
<accession>A0A1J5PHS3</accession>
<dbReference type="Gene3D" id="3.40.190.290">
    <property type="match status" value="1"/>
</dbReference>
<evidence type="ECO:0008006" key="2">
    <source>
        <dbReference type="Google" id="ProtNLM"/>
    </source>
</evidence>
<dbReference type="SUPFAM" id="SSF53850">
    <property type="entry name" value="Periplasmic binding protein-like II"/>
    <property type="match status" value="1"/>
</dbReference>
<evidence type="ECO:0000313" key="1">
    <source>
        <dbReference type="EMBL" id="OIQ71153.1"/>
    </source>
</evidence>